<name>A0A2T7UMM1_9RHOB</name>
<reference evidence="2 3" key="1">
    <citation type="journal article" date="2011" name="Syst. Appl. Microbiol.">
        <title>Defluviimonas denitrificans gen. nov., sp. nov., and Pararhodobacter aggregans gen. nov., sp. nov., non-phototrophic Rhodobacteraceae from the biofilter of a marine aquaculture.</title>
        <authorList>
            <person name="Foesel B.U."/>
            <person name="Drake H.L."/>
            <person name="Schramm A."/>
        </authorList>
    </citation>
    <scope>NUCLEOTIDE SEQUENCE [LARGE SCALE GENOMIC DNA]</scope>
    <source>
        <strain evidence="2 3">D1-19</strain>
    </source>
</reference>
<protein>
    <submittedName>
        <fullName evidence="2">Uncharacterized protein</fullName>
    </submittedName>
</protein>
<evidence type="ECO:0000313" key="2">
    <source>
        <dbReference type="EMBL" id="PVE45861.1"/>
    </source>
</evidence>
<gene>
    <name evidence="2" type="ORF">DDE23_18755</name>
</gene>
<comment type="caution">
    <text evidence="2">The sequence shown here is derived from an EMBL/GenBank/DDBJ whole genome shotgun (WGS) entry which is preliminary data.</text>
</comment>
<evidence type="ECO:0000313" key="3">
    <source>
        <dbReference type="Proteomes" id="UP000244810"/>
    </source>
</evidence>
<dbReference type="Proteomes" id="UP000244810">
    <property type="component" value="Unassembled WGS sequence"/>
</dbReference>
<sequence length="116" mass="12817">MTVSTRMHNQPKPVHARFRAEYATGRGFEIIDPTGRVVGREQNRAIALNRAEALQKEADTAAKRGPRPCLCCGREFLSDGIHNRMCNPCRGRADPLDRYGYAGGEGGRKARRGSGF</sequence>
<proteinExistence type="predicted"/>
<dbReference type="AlphaFoldDB" id="A0A2T7UMM1"/>
<keyword evidence="3" id="KW-1185">Reference proteome</keyword>
<feature type="region of interest" description="Disordered" evidence="1">
    <location>
        <begin position="97"/>
        <end position="116"/>
    </location>
</feature>
<accession>A0A2T7UMM1</accession>
<dbReference type="OrthoDB" id="8478344at2"/>
<dbReference type="RefSeq" id="WP_107754843.1">
    <property type="nucleotide sequence ID" value="NZ_QBKF01000017.1"/>
</dbReference>
<evidence type="ECO:0000256" key="1">
    <source>
        <dbReference type="SAM" id="MobiDB-lite"/>
    </source>
</evidence>
<organism evidence="2 3">
    <name type="scientific">Pararhodobacter aggregans</name>
    <dbReference type="NCBI Taxonomy" id="404875"/>
    <lineage>
        <taxon>Bacteria</taxon>
        <taxon>Pseudomonadati</taxon>
        <taxon>Pseudomonadota</taxon>
        <taxon>Alphaproteobacteria</taxon>
        <taxon>Rhodobacterales</taxon>
        <taxon>Paracoccaceae</taxon>
        <taxon>Pararhodobacter</taxon>
    </lineage>
</organism>
<dbReference type="EMBL" id="QDDR01000011">
    <property type="protein sequence ID" value="PVE45861.1"/>
    <property type="molecule type" value="Genomic_DNA"/>
</dbReference>